<keyword evidence="6" id="KW-0503">Monooxygenase</keyword>
<dbReference type="EMBL" id="JAUZMZ010000206">
    <property type="protein sequence ID" value="MEE2034932.1"/>
    <property type="molecule type" value="Genomic_DNA"/>
</dbReference>
<evidence type="ECO:0000313" key="7">
    <source>
        <dbReference type="EMBL" id="MEE2034932.1"/>
    </source>
</evidence>
<name>A0ABU7K047_9NOCA</name>
<accession>A0ABU7K047</accession>
<evidence type="ECO:0000256" key="2">
    <source>
        <dbReference type="ARBA" id="ARBA00022617"/>
    </source>
</evidence>
<protein>
    <submittedName>
        <fullName evidence="7">Cytochrome P450</fullName>
    </submittedName>
</protein>
<evidence type="ECO:0000256" key="4">
    <source>
        <dbReference type="ARBA" id="ARBA00023002"/>
    </source>
</evidence>
<evidence type="ECO:0000313" key="8">
    <source>
        <dbReference type="Proteomes" id="UP001331936"/>
    </source>
</evidence>
<keyword evidence="2" id="KW-0349">Heme</keyword>
<keyword evidence="8" id="KW-1185">Reference proteome</keyword>
<comment type="caution">
    <text evidence="7">The sequence shown here is derived from an EMBL/GenBank/DDBJ whole genome shotgun (WGS) entry which is preliminary data.</text>
</comment>
<gene>
    <name evidence="7" type="ORF">Q8814_22950</name>
</gene>
<evidence type="ECO:0000256" key="5">
    <source>
        <dbReference type="ARBA" id="ARBA00023004"/>
    </source>
</evidence>
<dbReference type="InterPro" id="IPR001128">
    <property type="entry name" value="Cyt_P450"/>
</dbReference>
<keyword evidence="4" id="KW-0560">Oxidoreductase</keyword>
<dbReference type="InterPro" id="IPR002397">
    <property type="entry name" value="Cyt_P450_B"/>
</dbReference>
<evidence type="ECO:0000256" key="1">
    <source>
        <dbReference type="ARBA" id="ARBA00010617"/>
    </source>
</evidence>
<dbReference type="PRINTS" id="PR00359">
    <property type="entry name" value="BP450"/>
</dbReference>
<proteinExistence type="inferred from homology"/>
<evidence type="ECO:0000256" key="6">
    <source>
        <dbReference type="ARBA" id="ARBA00023033"/>
    </source>
</evidence>
<sequence length="422" mass="47800">MTAVEPRPTAPDILSPEFLGDPYPHYRVLRDHFPAMHHEGTDSYLISRYQDCAEAFRSPKFSSRNYEWQLEPIHGRTILQMEGTEHSTHRSLLNPFFRGNGLEKFMPVITHNAAELVERIVAATADDLLGEVTGRGETELVSDFTSRFPINVMVDMLGLPKSDHERFRRWYFSIMAHLNNLAGDPAITAAAQRTHDELRDYMLPIIGERRSGDGDDLLSRLCRAEVDGERMSDEEIKAFVSLLLVAGGETTDKAITSMIRNLIDHPDQMQAVRADRTLADRVIAETLRHSGPVHMIMRQTEDEVQIDDTVIPSGSTCIMMLAAANRDERHFSDPDRFDIFREDLNVDRAFSGAANHVQFILGRHFCVGSLLAKTEMTIALNLILDTMDSIEYQDGFTPQEQGLYTRSIPELRIKFEPRPSTA</sequence>
<evidence type="ECO:0000256" key="3">
    <source>
        <dbReference type="ARBA" id="ARBA00022723"/>
    </source>
</evidence>
<dbReference type="PANTHER" id="PTHR46696:SF3">
    <property type="entry name" value="PULCHERRIMINIC ACID SYNTHASE"/>
    <property type="match status" value="1"/>
</dbReference>
<dbReference type="SUPFAM" id="SSF48264">
    <property type="entry name" value="Cytochrome P450"/>
    <property type="match status" value="1"/>
</dbReference>
<dbReference type="PANTHER" id="PTHR46696">
    <property type="entry name" value="P450, PUTATIVE (EUROFUNG)-RELATED"/>
    <property type="match status" value="1"/>
</dbReference>
<keyword evidence="3" id="KW-0479">Metal-binding</keyword>
<organism evidence="7 8">
    <name type="scientific">Rhodococcus chondri</name>
    <dbReference type="NCBI Taxonomy" id="3065941"/>
    <lineage>
        <taxon>Bacteria</taxon>
        <taxon>Bacillati</taxon>
        <taxon>Actinomycetota</taxon>
        <taxon>Actinomycetes</taxon>
        <taxon>Mycobacteriales</taxon>
        <taxon>Nocardiaceae</taxon>
        <taxon>Rhodococcus</taxon>
    </lineage>
</organism>
<keyword evidence="5" id="KW-0408">Iron</keyword>
<dbReference type="RefSeq" id="WP_330154280.1">
    <property type="nucleotide sequence ID" value="NZ_JAUZMZ010000206.1"/>
</dbReference>
<dbReference type="Gene3D" id="1.10.630.10">
    <property type="entry name" value="Cytochrome P450"/>
    <property type="match status" value="1"/>
</dbReference>
<reference evidence="7 8" key="1">
    <citation type="submission" date="2023-08" db="EMBL/GenBank/DDBJ databases">
        <authorList>
            <person name="Girao M."/>
            <person name="Carvalho M.F."/>
        </authorList>
    </citation>
    <scope>NUCLEOTIDE SEQUENCE [LARGE SCALE GENOMIC DNA]</scope>
    <source>
        <strain evidence="7 8">CC-R104</strain>
    </source>
</reference>
<dbReference type="Proteomes" id="UP001331936">
    <property type="component" value="Unassembled WGS sequence"/>
</dbReference>
<comment type="similarity">
    <text evidence="1">Belongs to the cytochrome P450 family.</text>
</comment>
<dbReference type="InterPro" id="IPR036396">
    <property type="entry name" value="Cyt_P450_sf"/>
</dbReference>
<dbReference type="Pfam" id="PF00067">
    <property type="entry name" value="p450"/>
    <property type="match status" value="1"/>
</dbReference>